<keyword evidence="2" id="KW-1185">Reference proteome</keyword>
<gene>
    <name evidence="1" type="ORF">QVD17_32336</name>
</gene>
<evidence type="ECO:0000313" key="1">
    <source>
        <dbReference type="EMBL" id="KAK1416545.1"/>
    </source>
</evidence>
<protein>
    <submittedName>
        <fullName evidence="1">Uncharacterized protein</fullName>
    </submittedName>
</protein>
<evidence type="ECO:0000313" key="2">
    <source>
        <dbReference type="Proteomes" id="UP001229421"/>
    </source>
</evidence>
<organism evidence="1 2">
    <name type="scientific">Tagetes erecta</name>
    <name type="common">African marigold</name>
    <dbReference type="NCBI Taxonomy" id="13708"/>
    <lineage>
        <taxon>Eukaryota</taxon>
        <taxon>Viridiplantae</taxon>
        <taxon>Streptophyta</taxon>
        <taxon>Embryophyta</taxon>
        <taxon>Tracheophyta</taxon>
        <taxon>Spermatophyta</taxon>
        <taxon>Magnoliopsida</taxon>
        <taxon>eudicotyledons</taxon>
        <taxon>Gunneridae</taxon>
        <taxon>Pentapetalae</taxon>
        <taxon>asterids</taxon>
        <taxon>campanulids</taxon>
        <taxon>Asterales</taxon>
        <taxon>Asteraceae</taxon>
        <taxon>Asteroideae</taxon>
        <taxon>Heliantheae alliance</taxon>
        <taxon>Tageteae</taxon>
        <taxon>Tagetes</taxon>
    </lineage>
</organism>
<reference evidence="1" key="1">
    <citation type="journal article" date="2023" name="bioRxiv">
        <title>Improved chromosome-level genome assembly for marigold (Tagetes erecta).</title>
        <authorList>
            <person name="Jiang F."/>
            <person name="Yuan L."/>
            <person name="Wang S."/>
            <person name="Wang H."/>
            <person name="Xu D."/>
            <person name="Wang A."/>
            <person name="Fan W."/>
        </authorList>
    </citation>
    <scope>NUCLEOTIDE SEQUENCE</scope>
    <source>
        <strain evidence="1">WSJ</strain>
        <tissue evidence="1">Leaf</tissue>
    </source>
</reference>
<dbReference type="EMBL" id="JAUHHV010000008">
    <property type="protein sequence ID" value="KAK1416545.1"/>
    <property type="molecule type" value="Genomic_DNA"/>
</dbReference>
<accession>A0AAD8KBJ8</accession>
<dbReference type="AlphaFoldDB" id="A0AAD8KBJ8"/>
<proteinExistence type="predicted"/>
<sequence length="67" mass="7671">MPSCYTFLLPPTRTEIDSLKNRLCTCITRDIYRAGPTGFAERVLREAAVKHDEIEGFNNKVKVHECD</sequence>
<comment type="caution">
    <text evidence="1">The sequence shown here is derived from an EMBL/GenBank/DDBJ whole genome shotgun (WGS) entry which is preliminary data.</text>
</comment>
<name>A0AAD8KBJ8_TARER</name>
<dbReference type="Proteomes" id="UP001229421">
    <property type="component" value="Unassembled WGS sequence"/>
</dbReference>